<organism evidence="2 3">
    <name type="scientific">Cohnella nanjingensis</name>
    <dbReference type="NCBI Taxonomy" id="1387779"/>
    <lineage>
        <taxon>Bacteria</taxon>
        <taxon>Bacillati</taxon>
        <taxon>Bacillota</taxon>
        <taxon>Bacilli</taxon>
        <taxon>Bacillales</taxon>
        <taxon>Paenibacillaceae</taxon>
        <taxon>Cohnella</taxon>
    </lineage>
</organism>
<dbReference type="Pfam" id="PF17668">
    <property type="entry name" value="Acetyltransf_17"/>
    <property type="match status" value="1"/>
</dbReference>
<reference evidence="2 3" key="1">
    <citation type="submission" date="2020-08" db="EMBL/GenBank/DDBJ databases">
        <title>Cohnella phylogeny.</title>
        <authorList>
            <person name="Dunlap C."/>
        </authorList>
    </citation>
    <scope>NUCLEOTIDE SEQUENCE [LARGE SCALE GENOMIC DNA]</scope>
    <source>
        <strain evidence="2 3">DSM 28246</strain>
    </source>
</reference>
<dbReference type="PANTHER" id="PTHR37817:SF1">
    <property type="entry name" value="N-ACETYLTRANSFERASE EIS"/>
    <property type="match status" value="1"/>
</dbReference>
<dbReference type="AlphaFoldDB" id="A0A7X0VIB2"/>
<keyword evidence="2" id="KW-0808">Transferase</keyword>
<name>A0A7X0VIB2_9BACL</name>
<dbReference type="Proteomes" id="UP000547209">
    <property type="component" value="Unassembled WGS sequence"/>
</dbReference>
<dbReference type="InterPro" id="IPR000182">
    <property type="entry name" value="GNAT_dom"/>
</dbReference>
<comment type="caution">
    <text evidence="2">The sequence shown here is derived from an EMBL/GenBank/DDBJ whole genome shotgun (WGS) entry which is preliminary data.</text>
</comment>
<dbReference type="GO" id="GO:0034069">
    <property type="term" value="F:aminoglycoside N-acetyltransferase activity"/>
    <property type="evidence" value="ECO:0007669"/>
    <property type="project" value="TreeGrafter"/>
</dbReference>
<protein>
    <submittedName>
        <fullName evidence="2">GNAT family N-acetyltransferase</fullName>
    </submittedName>
</protein>
<evidence type="ECO:0000259" key="1">
    <source>
        <dbReference type="PROSITE" id="PS51186"/>
    </source>
</evidence>
<gene>
    <name evidence="2" type="ORF">H7C19_30535</name>
</gene>
<dbReference type="SUPFAM" id="SSF55718">
    <property type="entry name" value="SCP-like"/>
    <property type="match status" value="1"/>
</dbReference>
<evidence type="ECO:0000313" key="2">
    <source>
        <dbReference type="EMBL" id="MBB6675007.1"/>
    </source>
</evidence>
<dbReference type="EMBL" id="JACJVP010000061">
    <property type="protein sequence ID" value="MBB6675007.1"/>
    <property type="molecule type" value="Genomic_DNA"/>
</dbReference>
<keyword evidence="3" id="KW-1185">Reference proteome</keyword>
<dbReference type="PROSITE" id="PS51186">
    <property type="entry name" value="GNAT"/>
    <property type="match status" value="1"/>
</dbReference>
<proteinExistence type="predicted"/>
<evidence type="ECO:0000313" key="3">
    <source>
        <dbReference type="Proteomes" id="UP000547209"/>
    </source>
</evidence>
<accession>A0A7X0VIB2</accession>
<dbReference type="Gene3D" id="3.40.630.30">
    <property type="match status" value="2"/>
</dbReference>
<dbReference type="PANTHER" id="PTHR37817">
    <property type="entry name" value="N-ACETYLTRANSFERASE EIS"/>
    <property type="match status" value="1"/>
</dbReference>
<feature type="domain" description="N-acetyltransferase" evidence="1">
    <location>
        <begin position="1"/>
        <end position="148"/>
    </location>
</feature>
<dbReference type="InterPro" id="IPR041380">
    <property type="entry name" value="Acetyltransf_17"/>
</dbReference>
<dbReference type="InterPro" id="IPR051554">
    <property type="entry name" value="Acetyltransferase_Eis"/>
</dbReference>
<dbReference type="InterPro" id="IPR036527">
    <property type="entry name" value="SCP2_sterol-bd_dom_sf"/>
</dbReference>
<dbReference type="GO" id="GO:0030649">
    <property type="term" value="P:aminoglycoside antibiotic catabolic process"/>
    <property type="evidence" value="ECO:0007669"/>
    <property type="project" value="TreeGrafter"/>
</dbReference>
<dbReference type="Pfam" id="PF13527">
    <property type="entry name" value="Acetyltransf_9"/>
    <property type="match status" value="1"/>
</dbReference>
<dbReference type="RefSeq" id="WP_185672869.1">
    <property type="nucleotide sequence ID" value="NZ_JACJVP010000061.1"/>
</dbReference>
<dbReference type="Gene3D" id="3.30.1050.10">
    <property type="entry name" value="SCP2 sterol-binding domain"/>
    <property type="match status" value="1"/>
</dbReference>
<dbReference type="InterPro" id="IPR025559">
    <property type="entry name" value="Eis_dom"/>
</dbReference>
<sequence length="394" mass="45068">MIIRQLSPEHFDERIALSEFAFQYKMPPERLESERKKFRPEESWGAFDEAGRLLSGLSLLPFEAWVQGRKMKMGGVAGVATWPEARRHGCVSRLLAHSLGVMREQRQTISMLAPFSFPFYRKYGWEMTVSRKQYEIEKSHFPKREETEGTVERVQKDTALIDPVYARFASRYTGTLVREEAWWADRRWNKPGLVALYRNGSGEAEGYICYSIEDRIMTVHEWVELSDAARRGLWNFVLNHDSMIDKMTVTMPVDDELPFLLPEPRIKQELKAYFMSRIVDAPAFVGQYPFHGGPGEERLTLRLADAHASWNDGTFEVVFAPGGEARMTPLAAGTAGEATEADVVCDIQTLTAMLLGDRRPEWLARIGRLTGSERAVGLLTRRIPVRTTHLLDFF</sequence>
<dbReference type="InterPro" id="IPR016181">
    <property type="entry name" value="Acyl_CoA_acyltransferase"/>
</dbReference>
<dbReference type="SUPFAM" id="SSF55729">
    <property type="entry name" value="Acyl-CoA N-acyltransferases (Nat)"/>
    <property type="match status" value="1"/>
</dbReference>
<dbReference type="Pfam" id="PF13530">
    <property type="entry name" value="SCP2_2"/>
    <property type="match status" value="1"/>
</dbReference>